<dbReference type="InterPro" id="IPR006073">
    <property type="entry name" value="GTP-bd"/>
</dbReference>
<evidence type="ECO:0000256" key="3">
    <source>
        <dbReference type="ARBA" id="ARBA00022694"/>
    </source>
</evidence>
<dbReference type="GO" id="GO:0046872">
    <property type="term" value="F:metal ion binding"/>
    <property type="evidence" value="ECO:0007669"/>
    <property type="project" value="UniProtKB-KW"/>
</dbReference>
<dbReference type="CDD" id="cd14858">
    <property type="entry name" value="TrmE_N"/>
    <property type="match status" value="1"/>
</dbReference>
<feature type="binding site" evidence="10">
    <location>
        <position position="234"/>
    </location>
    <ligand>
        <name>Mg(2+)</name>
        <dbReference type="ChEBI" id="CHEBI:18420"/>
    </ligand>
</feature>
<reference evidence="13 14" key="1">
    <citation type="submission" date="2016-11" db="EMBL/GenBank/DDBJ databases">
        <authorList>
            <person name="Jaros S."/>
            <person name="Januszkiewicz K."/>
            <person name="Wedrychowicz H."/>
        </authorList>
    </citation>
    <scope>NUCLEOTIDE SEQUENCE [LARGE SCALE GENOMIC DNA]</scope>
    <source>
        <strain evidence="13 14">DSM 5091</strain>
    </source>
</reference>
<dbReference type="PROSITE" id="PS51709">
    <property type="entry name" value="G_TRME"/>
    <property type="match status" value="1"/>
</dbReference>
<evidence type="ECO:0000256" key="10">
    <source>
        <dbReference type="HAMAP-Rule" id="MF_00379"/>
    </source>
</evidence>
<keyword evidence="7 10" id="KW-0460">Magnesium</keyword>
<feature type="binding site" evidence="10">
    <location>
        <position position="230"/>
    </location>
    <ligand>
        <name>K(+)</name>
        <dbReference type="ChEBI" id="CHEBI:29103"/>
    </ligand>
</feature>
<feature type="binding site" evidence="10">
    <location>
        <position position="254"/>
    </location>
    <ligand>
        <name>K(+)</name>
        <dbReference type="ChEBI" id="CHEBI:29103"/>
    </ligand>
</feature>
<dbReference type="Pfam" id="PF10396">
    <property type="entry name" value="TrmE_N"/>
    <property type="match status" value="1"/>
</dbReference>
<evidence type="ECO:0000313" key="14">
    <source>
        <dbReference type="Proteomes" id="UP000184171"/>
    </source>
</evidence>
<dbReference type="PANTHER" id="PTHR42714">
    <property type="entry name" value="TRNA MODIFICATION GTPASE GTPBP3"/>
    <property type="match status" value="1"/>
</dbReference>
<feature type="binding site" evidence="10">
    <location>
        <position position="23"/>
    </location>
    <ligand>
        <name>(6S)-5-formyl-5,6,7,8-tetrahydrofolate</name>
        <dbReference type="ChEBI" id="CHEBI:57457"/>
    </ligand>
</feature>
<comment type="function">
    <text evidence="10">Exhibits a very high intrinsic GTPase hydrolysis rate. Involved in the addition of a carboxymethylaminomethyl (cmnm) group at the wobble position (U34) of certain tRNAs, forming tRNA-cmnm(5)s(2)U34.</text>
</comment>
<dbReference type="Gene3D" id="3.40.50.300">
    <property type="entry name" value="P-loop containing nucleotide triphosphate hydrolases"/>
    <property type="match status" value="1"/>
</dbReference>
<dbReference type="NCBIfam" id="NF003661">
    <property type="entry name" value="PRK05291.1-3"/>
    <property type="match status" value="1"/>
</dbReference>
<dbReference type="RefSeq" id="WP_072909093.1">
    <property type="nucleotide sequence ID" value="NZ_FQZT01000009.1"/>
</dbReference>
<dbReference type="NCBIfam" id="TIGR00231">
    <property type="entry name" value="small_GTP"/>
    <property type="match status" value="1"/>
</dbReference>
<keyword evidence="8 10" id="KW-0630">Potassium</keyword>
<dbReference type="EMBL" id="FQZT01000009">
    <property type="protein sequence ID" value="SHJ50421.1"/>
    <property type="molecule type" value="Genomic_DNA"/>
</dbReference>
<keyword evidence="9 10" id="KW-0342">GTP-binding</keyword>
<organism evidence="13 14">
    <name type="scientific">Malonomonas rubra DSM 5091</name>
    <dbReference type="NCBI Taxonomy" id="1122189"/>
    <lineage>
        <taxon>Bacteria</taxon>
        <taxon>Pseudomonadati</taxon>
        <taxon>Thermodesulfobacteriota</taxon>
        <taxon>Desulfuromonadia</taxon>
        <taxon>Desulfuromonadales</taxon>
        <taxon>Geopsychrobacteraceae</taxon>
        <taxon>Malonomonas</taxon>
    </lineage>
</organism>
<accession>A0A1M6JUR1</accession>
<feature type="binding site" evidence="10">
    <location>
        <begin position="274"/>
        <end position="277"/>
    </location>
    <ligand>
        <name>GTP</name>
        <dbReference type="ChEBI" id="CHEBI:37565"/>
    </ligand>
</feature>
<keyword evidence="2 10" id="KW-0963">Cytoplasm</keyword>
<evidence type="ECO:0000256" key="8">
    <source>
        <dbReference type="ARBA" id="ARBA00022958"/>
    </source>
</evidence>
<dbReference type="GO" id="GO:0005829">
    <property type="term" value="C:cytosol"/>
    <property type="evidence" value="ECO:0007669"/>
    <property type="project" value="TreeGrafter"/>
</dbReference>
<evidence type="ECO:0000256" key="2">
    <source>
        <dbReference type="ARBA" id="ARBA00022490"/>
    </source>
</evidence>
<dbReference type="AlphaFoldDB" id="A0A1M6JUR1"/>
<sequence>MNLSDTIIAPATAVGEGGIAVVRISGPRALDSLKKYFRPTTHNIKFSSQRLYHGTLVDQDEQHIDEIMAVYMSAPHTYTCDDVVEIHCHGSQQVVKSILNLYFDYGLRLADAGEFTYRAFANGRLDLSQAEAVARLIHAKTDSSRKLALSQVEGQLSRCIDDFTERLRKIQILVEAWIDFPEEELPREDLEHIERTVSSVIEEINTLIDTFNSGKVLADGASILLVGRPNAGKSSLLNKLLGEERAIVTDIPGTTRDLLEEGITLAGVPVRLVDTAGLRQSDDPVEMEGVKRAIDKIGHADLVLLLIDGSKEVDDQDIYSYRSCETAPTFVVETKSDLEKIADLSFVTHPLYSISIKTGEGLDELKEAIGEYLLGDYIAANESVMLSEQRHYDSLVSTLKNLQNVLIALCEGQSLEFIAFDIRDSLQYLGQISGETTTDSVLSGIFSQFCIGK</sequence>
<feature type="binding site" evidence="10">
    <location>
        <begin position="230"/>
        <end position="235"/>
    </location>
    <ligand>
        <name>GTP</name>
        <dbReference type="ChEBI" id="CHEBI:37565"/>
    </ligand>
</feature>
<dbReference type="GO" id="GO:0003924">
    <property type="term" value="F:GTPase activity"/>
    <property type="evidence" value="ECO:0007669"/>
    <property type="project" value="UniProtKB-UniRule"/>
</dbReference>
<comment type="similarity">
    <text evidence="1 10 11">Belongs to the TRAFAC class TrmE-Era-EngA-EngB-Septin-like GTPase superfamily. TrmE GTPase family.</text>
</comment>
<keyword evidence="4 10" id="KW-0479">Metal-binding</keyword>
<evidence type="ECO:0000256" key="9">
    <source>
        <dbReference type="ARBA" id="ARBA00023134"/>
    </source>
</evidence>
<dbReference type="Pfam" id="PF01926">
    <property type="entry name" value="MMR_HSR1"/>
    <property type="match status" value="1"/>
</dbReference>
<feature type="domain" description="TrmE-type G" evidence="12">
    <location>
        <begin position="220"/>
        <end position="374"/>
    </location>
</feature>
<evidence type="ECO:0000256" key="7">
    <source>
        <dbReference type="ARBA" id="ARBA00022842"/>
    </source>
</evidence>
<dbReference type="NCBIfam" id="TIGR00450">
    <property type="entry name" value="mnmE_trmE_thdF"/>
    <property type="match status" value="1"/>
</dbReference>
<gene>
    <name evidence="10" type="primary">mnmE</name>
    <name evidence="10" type="synonym">trmE</name>
    <name evidence="13" type="ORF">SAMN02745165_02523</name>
</gene>
<keyword evidence="14" id="KW-1185">Reference proteome</keyword>
<dbReference type="InterPro" id="IPR018948">
    <property type="entry name" value="GTP-bd_TrmE_N"/>
</dbReference>
<feature type="binding site" evidence="10">
    <location>
        <position position="85"/>
    </location>
    <ligand>
        <name>(6S)-5-formyl-5,6,7,8-tetrahydrofolate</name>
        <dbReference type="ChEBI" id="CHEBI:57457"/>
    </ligand>
</feature>
<dbReference type="InterPro" id="IPR027266">
    <property type="entry name" value="TrmE/GcvT-like"/>
</dbReference>
<keyword evidence="6 10" id="KW-0378">Hydrolase</keyword>
<dbReference type="InterPro" id="IPR025867">
    <property type="entry name" value="MnmE_helical"/>
</dbReference>
<evidence type="ECO:0000256" key="5">
    <source>
        <dbReference type="ARBA" id="ARBA00022741"/>
    </source>
</evidence>
<dbReference type="SUPFAM" id="SSF52540">
    <property type="entry name" value="P-loop containing nucleoside triphosphate hydrolases"/>
    <property type="match status" value="1"/>
</dbReference>
<dbReference type="FunFam" id="3.40.50.300:FF:001376">
    <property type="entry name" value="tRNA modification GTPase MnmE"/>
    <property type="match status" value="1"/>
</dbReference>
<feature type="binding site" evidence="10">
    <location>
        <position position="453"/>
    </location>
    <ligand>
        <name>(6S)-5-formyl-5,6,7,8-tetrahydrofolate</name>
        <dbReference type="ChEBI" id="CHEBI:57457"/>
    </ligand>
</feature>
<dbReference type="Pfam" id="PF12631">
    <property type="entry name" value="MnmE_helical"/>
    <property type="match status" value="1"/>
</dbReference>
<evidence type="ECO:0000256" key="4">
    <source>
        <dbReference type="ARBA" id="ARBA00022723"/>
    </source>
</evidence>
<feature type="binding site" evidence="10">
    <location>
        <position position="255"/>
    </location>
    <ligand>
        <name>Mg(2+)</name>
        <dbReference type="ChEBI" id="CHEBI:18420"/>
    </ligand>
</feature>
<feature type="binding site" evidence="10">
    <location>
        <position position="251"/>
    </location>
    <ligand>
        <name>K(+)</name>
        <dbReference type="ChEBI" id="CHEBI:29103"/>
    </ligand>
</feature>
<dbReference type="GO" id="GO:0005525">
    <property type="term" value="F:GTP binding"/>
    <property type="evidence" value="ECO:0007669"/>
    <property type="project" value="UniProtKB-UniRule"/>
</dbReference>
<dbReference type="InterPro" id="IPR027417">
    <property type="entry name" value="P-loop_NTPase"/>
</dbReference>
<dbReference type="Gene3D" id="3.30.1360.120">
    <property type="entry name" value="Probable tRNA modification gtpase trme, domain 1"/>
    <property type="match status" value="1"/>
</dbReference>
<comment type="cofactor">
    <cofactor evidence="10">
        <name>K(+)</name>
        <dbReference type="ChEBI" id="CHEBI:29103"/>
    </cofactor>
    <text evidence="10">Binds 1 potassium ion per subunit.</text>
</comment>
<protein>
    <recommendedName>
        <fullName evidence="10">tRNA modification GTPase MnmE</fullName>
        <ecNumber evidence="10">3.6.-.-</ecNumber>
    </recommendedName>
</protein>
<keyword evidence="5 10" id="KW-0547">Nucleotide-binding</keyword>
<feature type="binding site" evidence="10">
    <location>
        <position position="249"/>
    </location>
    <ligand>
        <name>K(+)</name>
        <dbReference type="ChEBI" id="CHEBI:29103"/>
    </ligand>
</feature>
<feature type="binding site" evidence="10">
    <location>
        <position position="124"/>
    </location>
    <ligand>
        <name>(6S)-5-formyl-5,6,7,8-tetrahydrofolate</name>
        <dbReference type="ChEBI" id="CHEBI:57457"/>
    </ligand>
</feature>
<dbReference type="InterPro" id="IPR031168">
    <property type="entry name" value="G_TrmE"/>
</dbReference>
<dbReference type="GO" id="GO:0002098">
    <property type="term" value="P:tRNA wobble uridine modification"/>
    <property type="evidence" value="ECO:0007669"/>
    <property type="project" value="TreeGrafter"/>
</dbReference>
<evidence type="ECO:0000256" key="6">
    <source>
        <dbReference type="ARBA" id="ARBA00022801"/>
    </source>
</evidence>
<proteinExistence type="inferred from homology"/>
<dbReference type="PANTHER" id="PTHR42714:SF2">
    <property type="entry name" value="TRNA MODIFICATION GTPASE GTPBP3, MITOCHONDRIAL"/>
    <property type="match status" value="1"/>
</dbReference>
<dbReference type="Proteomes" id="UP000184171">
    <property type="component" value="Unassembled WGS sequence"/>
</dbReference>
<name>A0A1M6JUR1_MALRU</name>
<dbReference type="CDD" id="cd04164">
    <property type="entry name" value="trmE"/>
    <property type="match status" value="1"/>
</dbReference>
<dbReference type="HAMAP" id="MF_00379">
    <property type="entry name" value="GTPase_MnmE"/>
    <property type="match status" value="1"/>
</dbReference>
<dbReference type="STRING" id="1122189.SAMN02745165_02523"/>
<comment type="subunit">
    <text evidence="10">Homodimer. Heterotetramer of two MnmE and two MnmG subunits.</text>
</comment>
<evidence type="ECO:0000256" key="11">
    <source>
        <dbReference type="RuleBase" id="RU003313"/>
    </source>
</evidence>
<dbReference type="InterPro" id="IPR004520">
    <property type="entry name" value="GTPase_MnmE"/>
</dbReference>
<dbReference type="InterPro" id="IPR005225">
    <property type="entry name" value="Small_GTP-bd"/>
</dbReference>
<comment type="subcellular location">
    <subcellularLocation>
        <location evidence="10">Cytoplasm</location>
    </subcellularLocation>
</comment>
<dbReference type="GO" id="GO:0030488">
    <property type="term" value="P:tRNA methylation"/>
    <property type="evidence" value="ECO:0007669"/>
    <property type="project" value="TreeGrafter"/>
</dbReference>
<evidence type="ECO:0000313" key="13">
    <source>
        <dbReference type="EMBL" id="SHJ50421.1"/>
    </source>
</evidence>
<dbReference type="OrthoDB" id="9805918at2"/>
<evidence type="ECO:0000256" key="1">
    <source>
        <dbReference type="ARBA" id="ARBA00011043"/>
    </source>
</evidence>
<dbReference type="InterPro" id="IPR027368">
    <property type="entry name" value="MnmE_dom2"/>
</dbReference>
<dbReference type="EC" id="3.6.-.-" evidence="10"/>
<dbReference type="Gene3D" id="1.20.120.430">
    <property type="entry name" value="tRNA modification GTPase MnmE domain 2"/>
    <property type="match status" value="1"/>
</dbReference>
<evidence type="ECO:0000259" key="12">
    <source>
        <dbReference type="PROSITE" id="PS51709"/>
    </source>
</evidence>
<keyword evidence="3 10" id="KW-0819">tRNA processing</keyword>
<comment type="caution">
    <text evidence="10">Lacks conserved residue(s) required for the propagation of feature annotation.</text>
</comment>
<feature type="binding site" evidence="10">
    <location>
        <begin position="249"/>
        <end position="255"/>
    </location>
    <ligand>
        <name>GTP</name>
        <dbReference type="ChEBI" id="CHEBI:37565"/>
    </ligand>
</feature>